<gene>
    <name evidence="3" type="ORF">CIG1485E_1504</name>
</gene>
<dbReference type="RefSeq" id="WP_038455115.1">
    <property type="nucleotide sequence ID" value="NZ_CP009043.1"/>
</dbReference>
<dbReference type="Proteomes" id="UP000028486">
    <property type="component" value="Chromosome"/>
</dbReference>
<dbReference type="PATRIC" id="fig|1244531.5.peg.1709"/>
<proteinExistence type="inferred from homology"/>
<dbReference type="InterPro" id="IPR000653">
    <property type="entry name" value="DegT/StrS_aminotransferase"/>
</dbReference>
<dbReference type="HOGENOM" id="CLU_823053_0_0_7"/>
<dbReference type="STRING" id="1244531.CIG2463D_1701"/>
<evidence type="ECO:0000313" key="3">
    <source>
        <dbReference type="EMBL" id="AII15327.1"/>
    </source>
</evidence>
<evidence type="ECO:0000313" key="4">
    <source>
        <dbReference type="Proteomes" id="UP000028486"/>
    </source>
</evidence>
<dbReference type="PANTHER" id="PTHR30244">
    <property type="entry name" value="TRANSAMINASE"/>
    <property type="match status" value="1"/>
</dbReference>
<dbReference type="PROSITE" id="PS51257">
    <property type="entry name" value="PROKAR_LIPOPROTEIN"/>
    <property type="match status" value="1"/>
</dbReference>
<comment type="similarity">
    <text evidence="1 2">Belongs to the DegT/DnrJ/EryC1 family.</text>
</comment>
<dbReference type="GO" id="GO:0000271">
    <property type="term" value="P:polysaccharide biosynthetic process"/>
    <property type="evidence" value="ECO:0007669"/>
    <property type="project" value="TreeGrafter"/>
</dbReference>
<organism evidence="3 4">
    <name type="scientific">Campylobacter iguaniorum</name>
    <dbReference type="NCBI Taxonomy" id="1244531"/>
    <lineage>
        <taxon>Bacteria</taxon>
        <taxon>Pseudomonadati</taxon>
        <taxon>Campylobacterota</taxon>
        <taxon>Epsilonproteobacteria</taxon>
        <taxon>Campylobacterales</taxon>
        <taxon>Campylobacteraceae</taxon>
        <taxon>Campylobacter</taxon>
    </lineage>
</organism>
<keyword evidence="3" id="KW-0032">Aminotransferase</keyword>
<sequence>MNGLEKSISLKFNAKDCIYTASGTSALYSCFRHLKDIGCKNILIPNIICPQVSCASIKAGLEPIFGDINLDNFTLSFDSVKESYERFGFKSLVLAHIYGHICDERIIDFCKEKSIFIVEDCAQTYKIDKNSDFAILSFGHTKFLQNEMGGGAVLSNKYLDKIRFINDTLTLRPSNYIKAFDEYRNRYYAIDKHKADYYNKIRELLLEYTLLYKESENEVLEEKLNRLDDIYIARRKKAKIYQSELKHQFIINPKISNDTVPWRWTFRFIGQNRDEFLQKLRSKNIDCSSWYECNDKIFNGKCCDLKNSRIFEKQVVNLWLDESISENQIKQNIDIILKTI</sequence>
<evidence type="ECO:0000256" key="2">
    <source>
        <dbReference type="RuleBase" id="RU004508"/>
    </source>
</evidence>
<dbReference type="GO" id="GO:0030170">
    <property type="term" value="F:pyridoxal phosphate binding"/>
    <property type="evidence" value="ECO:0007669"/>
    <property type="project" value="TreeGrafter"/>
</dbReference>
<dbReference type="Pfam" id="PF01041">
    <property type="entry name" value="DegT_DnrJ_EryC1"/>
    <property type="match status" value="1"/>
</dbReference>
<dbReference type="KEGG" id="caj:CIG1485E_1504"/>
<accession>A0A076FD95</accession>
<dbReference type="Gene3D" id="3.40.640.10">
    <property type="entry name" value="Type I PLP-dependent aspartate aminotransferase-like (Major domain)"/>
    <property type="match status" value="1"/>
</dbReference>
<keyword evidence="4" id="KW-1185">Reference proteome</keyword>
<dbReference type="SUPFAM" id="SSF53383">
    <property type="entry name" value="PLP-dependent transferases"/>
    <property type="match status" value="1"/>
</dbReference>
<dbReference type="GO" id="GO:0008483">
    <property type="term" value="F:transaminase activity"/>
    <property type="evidence" value="ECO:0007669"/>
    <property type="project" value="UniProtKB-KW"/>
</dbReference>
<evidence type="ECO:0000256" key="1">
    <source>
        <dbReference type="ARBA" id="ARBA00037999"/>
    </source>
</evidence>
<dbReference type="Gene3D" id="3.90.1150.10">
    <property type="entry name" value="Aspartate Aminotransferase, domain 1"/>
    <property type="match status" value="1"/>
</dbReference>
<dbReference type="EMBL" id="CP009043">
    <property type="protein sequence ID" value="AII15327.1"/>
    <property type="molecule type" value="Genomic_DNA"/>
</dbReference>
<keyword evidence="3" id="KW-0808">Transferase</keyword>
<dbReference type="InterPro" id="IPR015422">
    <property type="entry name" value="PyrdxlP-dep_Trfase_small"/>
</dbReference>
<dbReference type="InterPro" id="IPR015424">
    <property type="entry name" value="PyrdxlP-dep_Trfase"/>
</dbReference>
<protein>
    <submittedName>
        <fullName evidence="3">Aminotransferase, DegT/DnrJ/EryC1/StrS family</fullName>
    </submittedName>
</protein>
<dbReference type="OrthoDB" id="9768668at2"/>
<keyword evidence="2" id="KW-0663">Pyridoxal phosphate</keyword>
<dbReference type="InterPro" id="IPR015421">
    <property type="entry name" value="PyrdxlP-dep_Trfase_major"/>
</dbReference>
<dbReference type="PANTHER" id="PTHR30244:SF34">
    <property type="entry name" value="DTDP-4-AMINO-4,6-DIDEOXYGALACTOSE TRANSAMINASE"/>
    <property type="match status" value="1"/>
</dbReference>
<dbReference type="AlphaFoldDB" id="A0A076FD95"/>
<dbReference type="eggNOG" id="COG0399">
    <property type="taxonomic scope" value="Bacteria"/>
</dbReference>
<name>A0A076FD95_9BACT</name>
<reference evidence="4" key="1">
    <citation type="journal article" date="2014" name="Genome Announc.">
        <title>Complete Genome Sequence of Campylobacter iguaniorum Strain 1485ET, Isolated from a Bearded Dragon (Pogona vitticeps).</title>
        <authorList>
            <person name="Gilbert M.J."/>
            <person name="Miller W.G."/>
            <person name="Yee E."/>
            <person name="Kik M."/>
            <person name="Wagenaar J.A."/>
            <person name="Duim B."/>
        </authorList>
    </citation>
    <scope>NUCLEOTIDE SEQUENCE [LARGE SCALE GENOMIC DNA]</scope>
    <source>
        <strain evidence="4">1485E</strain>
    </source>
</reference>